<feature type="region of interest" description="Disordered" evidence="1">
    <location>
        <begin position="192"/>
        <end position="214"/>
    </location>
</feature>
<accession>A0A6P5L4L2</accession>
<name>A0A6P5L4L2_PHACI</name>
<evidence type="ECO:0000256" key="1">
    <source>
        <dbReference type="SAM" id="MobiDB-lite"/>
    </source>
</evidence>
<dbReference type="KEGG" id="pcw:110215816"/>
<dbReference type="RefSeq" id="XP_020853280.1">
    <property type="nucleotide sequence ID" value="XM_020997621.1"/>
</dbReference>
<organism evidence="2 3">
    <name type="scientific">Phascolarctos cinereus</name>
    <name type="common">Koala</name>
    <dbReference type="NCBI Taxonomy" id="38626"/>
    <lineage>
        <taxon>Eukaryota</taxon>
        <taxon>Metazoa</taxon>
        <taxon>Chordata</taxon>
        <taxon>Craniata</taxon>
        <taxon>Vertebrata</taxon>
        <taxon>Euteleostomi</taxon>
        <taxon>Mammalia</taxon>
        <taxon>Metatheria</taxon>
        <taxon>Diprotodontia</taxon>
        <taxon>Phascolarctidae</taxon>
        <taxon>Phascolarctos</taxon>
    </lineage>
</organism>
<evidence type="ECO:0000313" key="3">
    <source>
        <dbReference type="RefSeq" id="XP_020853280.1"/>
    </source>
</evidence>
<dbReference type="Proteomes" id="UP000515140">
    <property type="component" value="Unplaced"/>
</dbReference>
<dbReference type="GeneID" id="110215816"/>
<proteinExistence type="predicted"/>
<sequence length="252" mass="27935">MSRVTASQWKPLPRSLHQLQTRAVRIRLECFLLFQVWLPELTELKSGFATQMLCFSEIVSPPGSVKAWSAGERTSEGIIVWGKNIRHQIQTEFLAQNVLGRSTPASSVSLALAAPMDFILGHLLYQGVGKEPAPSATEATTARSDTFGYEAGWIPFDFSEKKKITPSYCALEQKNTGIDGTLLLKLSPRVLKTEGHRGPDQGETGGKSRNSNLRAEKEFQPCAQNTLEPLLPRATETKQNKQKIKKHYIISG</sequence>
<protein>
    <submittedName>
        <fullName evidence="3">Uncharacterized protein LOC110215816 isoform X1</fullName>
    </submittedName>
</protein>
<dbReference type="InParanoid" id="A0A6P5L4L2"/>
<evidence type="ECO:0000313" key="2">
    <source>
        <dbReference type="Proteomes" id="UP000515140"/>
    </source>
</evidence>
<reference evidence="3" key="1">
    <citation type="submission" date="2025-08" db="UniProtKB">
        <authorList>
            <consortium name="RefSeq"/>
        </authorList>
    </citation>
    <scope>IDENTIFICATION</scope>
    <source>
        <tissue evidence="3">Spleen</tissue>
    </source>
</reference>
<gene>
    <name evidence="3" type="primary">LOC110215816</name>
</gene>
<keyword evidence="2" id="KW-1185">Reference proteome</keyword>
<dbReference type="AlphaFoldDB" id="A0A6P5L4L2"/>